<dbReference type="RefSeq" id="WP_190953981.1">
    <property type="nucleotide sequence ID" value="NZ_JACJTU010000003.1"/>
</dbReference>
<dbReference type="Proteomes" id="UP000637383">
    <property type="component" value="Unassembled WGS sequence"/>
</dbReference>
<evidence type="ECO:0000313" key="1">
    <source>
        <dbReference type="EMBL" id="MBD2733225.1"/>
    </source>
</evidence>
<keyword evidence="2" id="KW-1185">Reference proteome</keyword>
<reference evidence="1 2" key="1">
    <citation type="journal article" date="2020" name="ISME J.">
        <title>Comparative genomics reveals insights into cyanobacterial evolution and habitat adaptation.</title>
        <authorList>
            <person name="Chen M.Y."/>
            <person name="Teng W.K."/>
            <person name="Zhao L."/>
            <person name="Hu C.X."/>
            <person name="Zhou Y.K."/>
            <person name="Han B.P."/>
            <person name="Song L.R."/>
            <person name="Shu W.S."/>
        </authorList>
    </citation>
    <scope>NUCLEOTIDE SEQUENCE [LARGE SCALE GENOMIC DNA]</scope>
    <source>
        <strain evidence="1 2">FACHB-159</strain>
    </source>
</reference>
<organism evidence="1 2">
    <name type="scientific">Nostoc paludosum FACHB-159</name>
    <dbReference type="NCBI Taxonomy" id="2692908"/>
    <lineage>
        <taxon>Bacteria</taxon>
        <taxon>Bacillati</taxon>
        <taxon>Cyanobacteriota</taxon>
        <taxon>Cyanophyceae</taxon>
        <taxon>Nostocales</taxon>
        <taxon>Nostocaceae</taxon>
        <taxon>Nostoc</taxon>
    </lineage>
</organism>
<evidence type="ECO:0000313" key="2">
    <source>
        <dbReference type="Proteomes" id="UP000637383"/>
    </source>
</evidence>
<evidence type="ECO:0008006" key="3">
    <source>
        <dbReference type="Google" id="ProtNLM"/>
    </source>
</evidence>
<dbReference type="EMBL" id="JACJTU010000003">
    <property type="protein sequence ID" value="MBD2733225.1"/>
    <property type="molecule type" value="Genomic_DNA"/>
</dbReference>
<protein>
    <recommendedName>
        <fullName evidence="3">KOW domain-containing protein</fullName>
    </recommendedName>
</protein>
<sequence>MITTGFDNGDRVIVTEKGELHNQHGKIIAHVSDYFDVQKQYQVQLDNGRNVKISGRFLTDESSVLDENAEIKNLL</sequence>
<gene>
    <name evidence="1" type="ORF">H6H03_04755</name>
</gene>
<name>A0ABR8K2D4_9NOSO</name>
<proteinExistence type="predicted"/>
<accession>A0ABR8K2D4</accession>
<comment type="caution">
    <text evidence="1">The sequence shown here is derived from an EMBL/GenBank/DDBJ whole genome shotgun (WGS) entry which is preliminary data.</text>
</comment>